<gene>
    <name evidence="1" type="ORF">CEUSTIGMA_g1293.t1</name>
</gene>
<reference evidence="1 2" key="1">
    <citation type="submission" date="2017-08" db="EMBL/GenBank/DDBJ databases">
        <title>Acidophilic green algal genome provides insights into adaptation to an acidic environment.</title>
        <authorList>
            <person name="Hirooka S."/>
            <person name="Hirose Y."/>
            <person name="Kanesaki Y."/>
            <person name="Higuchi S."/>
            <person name="Fujiwara T."/>
            <person name="Onuma R."/>
            <person name="Era A."/>
            <person name="Ohbayashi R."/>
            <person name="Uzuka A."/>
            <person name="Nozaki H."/>
            <person name="Yoshikawa H."/>
            <person name="Miyagishima S.Y."/>
        </authorList>
    </citation>
    <scope>NUCLEOTIDE SEQUENCE [LARGE SCALE GENOMIC DNA]</scope>
    <source>
        <strain evidence="1 2">NIES-2499</strain>
    </source>
</reference>
<accession>A0A250WSP2</accession>
<dbReference type="EMBL" id="BEGY01000005">
    <property type="protein sequence ID" value="GAX73843.1"/>
    <property type="molecule type" value="Genomic_DNA"/>
</dbReference>
<proteinExistence type="predicted"/>
<evidence type="ECO:0000313" key="2">
    <source>
        <dbReference type="Proteomes" id="UP000232323"/>
    </source>
</evidence>
<protein>
    <submittedName>
        <fullName evidence="1">Uncharacterized protein</fullName>
    </submittedName>
</protein>
<evidence type="ECO:0000313" key="1">
    <source>
        <dbReference type="EMBL" id="GAX73843.1"/>
    </source>
</evidence>
<comment type="caution">
    <text evidence="1">The sequence shown here is derived from an EMBL/GenBank/DDBJ whole genome shotgun (WGS) entry which is preliminary data.</text>
</comment>
<dbReference type="AlphaFoldDB" id="A0A250WSP2"/>
<dbReference type="Proteomes" id="UP000232323">
    <property type="component" value="Unassembled WGS sequence"/>
</dbReference>
<sequence>MDLSVSVHNCFKLQSSISTLINFVIGLRNGSDYGGIGCCHKCTSINRRQWDHSPFLSRKELRWSLVYIADYCHAHYFHQRGMPLLLSHPNPFYFSWDFFISDAEWVFCWQFVQQRIFPQKILHWDGFNILPRSGNCQVTLTCGMLYCWKVIEPPI</sequence>
<name>A0A250WSP2_9CHLO</name>
<keyword evidence="2" id="KW-1185">Reference proteome</keyword>
<organism evidence="1 2">
    <name type="scientific">Chlamydomonas eustigma</name>
    <dbReference type="NCBI Taxonomy" id="1157962"/>
    <lineage>
        <taxon>Eukaryota</taxon>
        <taxon>Viridiplantae</taxon>
        <taxon>Chlorophyta</taxon>
        <taxon>core chlorophytes</taxon>
        <taxon>Chlorophyceae</taxon>
        <taxon>CS clade</taxon>
        <taxon>Chlamydomonadales</taxon>
        <taxon>Chlamydomonadaceae</taxon>
        <taxon>Chlamydomonas</taxon>
    </lineage>
</organism>